<dbReference type="Proteomes" id="UP001171620">
    <property type="component" value="Unassembled WGS sequence"/>
</dbReference>
<sequence>MTDNYSIGTLSQLSGVKIETIRYYEKVELLGATSRASNGYRQYDDSSAKRLTFIRRGRELGFSIDEIRELLTLAHHPKWPCTGADRMTRAHLDDVEGKIRDLQRMRRALRQVAKCHGGTAEHCELLQALTVPATRSVRHV</sequence>
<dbReference type="RefSeq" id="WP_261505620.1">
    <property type="nucleotide sequence ID" value="NZ_JAUJRV010000050.1"/>
</dbReference>
<dbReference type="Pfam" id="PF09278">
    <property type="entry name" value="MerR-DNA-bind"/>
    <property type="match status" value="1"/>
</dbReference>
<dbReference type="PANTHER" id="PTHR30204:SF92">
    <property type="entry name" value="HTH-TYPE TRANSCRIPTIONAL REGULATOR ZNTR"/>
    <property type="match status" value="1"/>
</dbReference>
<accession>A0AAW7TC26</accession>
<dbReference type="InterPro" id="IPR000551">
    <property type="entry name" value="MerR-type_HTH_dom"/>
</dbReference>
<dbReference type="GO" id="GO:0003700">
    <property type="term" value="F:DNA-binding transcription factor activity"/>
    <property type="evidence" value="ECO:0007669"/>
    <property type="project" value="InterPro"/>
</dbReference>
<proteinExistence type="predicted"/>
<evidence type="ECO:0000313" key="5">
    <source>
        <dbReference type="EMBL" id="MDN7799583.1"/>
    </source>
</evidence>
<dbReference type="PRINTS" id="PR00040">
    <property type="entry name" value="HTHMERR"/>
</dbReference>
<dbReference type="PROSITE" id="PS50937">
    <property type="entry name" value="HTH_MERR_2"/>
    <property type="match status" value="1"/>
</dbReference>
<dbReference type="EMBL" id="JAUJRV010000050">
    <property type="protein sequence ID" value="MDN7799583.1"/>
    <property type="molecule type" value="Genomic_DNA"/>
</dbReference>
<evidence type="ECO:0000313" key="6">
    <source>
        <dbReference type="Proteomes" id="UP001171620"/>
    </source>
</evidence>
<dbReference type="InterPro" id="IPR015358">
    <property type="entry name" value="Tscrpt_reg_MerR_DNA-bd"/>
</dbReference>
<dbReference type="AlphaFoldDB" id="A0AAW7TC26"/>
<dbReference type="SMART" id="SM00422">
    <property type="entry name" value="HTH_MERR"/>
    <property type="match status" value="1"/>
</dbReference>
<dbReference type="PANTHER" id="PTHR30204">
    <property type="entry name" value="REDOX-CYCLING DRUG-SENSING TRANSCRIPTIONAL ACTIVATOR SOXR"/>
    <property type="match status" value="1"/>
</dbReference>
<evidence type="ECO:0000259" key="4">
    <source>
        <dbReference type="PROSITE" id="PS50937"/>
    </source>
</evidence>
<dbReference type="CDD" id="cd04785">
    <property type="entry name" value="HTH_CadR-PbrR-like"/>
    <property type="match status" value="1"/>
</dbReference>
<keyword evidence="3" id="KW-0804">Transcription</keyword>
<dbReference type="Pfam" id="PF00376">
    <property type="entry name" value="MerR"/>
    <property type="match status" value="1"/>
</dbReference>
<dbReference type="GO" id="GO:0003677">
    <property type="term" value="F:DNA binding"/>
    <property type="evidence" value="ECO:0007669"/>
    <property type="project" value="UniProtKB-KW"/>
</dbReference>
<feature type="domain" description="HTH merR-type" evidence="4">
    <location>
        <begin position="4"/>
        <end position="73"/>
    </location>
</feature>
<dbReference type="InterPro" id="IPR009061">
    <property type="entry name" value="DNA-bd_dom_put_sf"/>
</dbReference>
<keyword evidence="1" id="KW-0805">Transcription regulation</keyword>
<comment type="caution">
    <text evidence="5">The sequence shown here is derived from an EMBL/GenBank/DDBJ whole genome shotgun (WGS) entry which is preliminary data.</text>
</comment>
<dbReference type="Gene3D" id="1.10.1660.10">
    <property type="match status" value="1"/>
</dbReference>
<protein>
    <submittedName>
        <fullName evidence="5">Helix-turn-helix domain-containing protein</fullName>
    </submittedName>
</protein>
<name>A0AAW7TC26_BURVI</name>
<keyword evidence="2" id="KW-0238">DNA-binding</keyword>
<evidence type="ECO:0000256" key="2">
    <source>
        <dbReference type="ARBA" id="ARBA00023125"/>
    </source>
</evidence>
<dbReference type="SUPFAM" id="SSF46955">
    <property type="entry name" value="Putative DNA-binding domain"/>
    <property type="match status" value="1"/>
</dbReference>
<evidence type="ECO:0000256" key="1">
    <source>
        <dbReference type="ARBA" id="ARBA00023015"/>
    </source>
</evidence>
<evidence type="ECO:0000256" key="3">
    <source>
        <dbReference type="ARBA" id="ARBA00023163"/>
    </source>
</evidence>
<dbReference type="InterPro" id="IPR047057">
    <property type="entry name" value="MerR_fam"/>
</dbReference>
<gene>
    <name evidence="5" type="ORF">QZM33_32125</name>
</gene>
<reference evidence="5" key="1">
    <citation type="submission" date="2023-07" db="EMBL/GenBank/DDBJ databases">
        <title>A collection of bacterial strains from the Burkholderia cepacia Research Laboratory and Repository.</title>
        <authorList>
            <person name="Lipuma J."/>
            <person name="Spilker T."/>
            <person name="Caverly L."/>
        </authorList>
    </citation>
    <scope>NUCLEOTIDE SEQUENCE</scope>
    <source>
        <strain evidence="5">AU44268</strain>
    </source>
</reference>
<organism evidence="5 6">
    <name type="scientific">Burkholderia vietnamiensis</name>
    <dbReference type="NCBI Taxonomy" id="60552"/>
    <lineage>
        <taxon>Bacteria</taxon>
        <taxon>Pseudomonadati</taxon>
        <taxon>Pseudomonadota</taxon>
        <taxon>Betaproteobacteria</taxon>
        <taxon>Burkholderiales</taxon>
        <taxon>Burkholderiaceae</taxon>
        <taxon>Burkholderia</taxon>
        <taxon>Burkholderia cepacia complex</taxon>
    </lineage>
</organism>